<organism evidence="3 4">
    <name type="scientific">Candidatus Scalindua arabica</name>
    <dbReference type="NCBI Taxonomy" id="1127984"/>
    <lineage>
        <taxon>Bacteria</taxon>
        <taxon>Pseudomonadati</taxon>
        <taxon>Planctomycetota</taxon>
        <taxon>Candidatus Brocadiia</taxon>
        <taxon>Candidatus Brocadiales</taxon>
        <taxon>Candidatus Scalinduaceae</taxon>
        <taxon>Candidatus Scalindua</taxon>
    </lineage>
</organism>
<comment type="similarity">
    <text evidence="2">Belongs to the P(II) protein family.</text>
</comment>
<feature type="modified residue" description="O-UMP-tyrosine" evidence="1">
    <location>
        <position position="51"/>
    </location>
</feature>
<dbReference type="InterPro" id="IPR017918">
    <property type="entry name" value="N-reg_PII_CS"/>
</dbReference>
<dbReference type="SUPFAM" id="SSF54913">
    <property type="entry name" value="GlnB-like"/>
    <property type="match status" value="1"/>
</dbReference>
<dbReference type="InterPro" id="IPR002187">
    <property type="entry name" value="N-reg_PII"/>
</dbReference>
<dbReference type="PROSITE" id="PS00638">
    <property type="entry name" value="PII_GLNB_CTER"/>
    <property type="match status" value="1"/>
</dbReference>
<proteinExistence type="inferred from homology"/>
<dbReference type="EMBL" id="JAANXD010000025">
    <property type="protein sequence ID" value="MBS1257440.1"/>
    <property type="molecule type" value="Genomic_DNA"/>
</dbReference>
<dbReference type="Gene3D" id="3.30.70.120">
    <property type="match status" value="1"/>
</dbReference>
<dbReference type="Proteomes" id="UP000722750">
    <property type="component" value="Unassembled WGS sequence"/>
</dbReference>
<dbReference type="PROSITE" id="PS51343">
    <property type="entry name" value="PII_GLNB_DOM"/>
    <property type="match status" value="1"/>
</dbReference>
<reference evidence="3" key="1">
    <citation type="journal article" date="2021" name="ISME J.">
        <title>Fine-scale metabolic discontinuity in a stratified prokaryote microbiome of a Red Sea deep halocline.</title>
        <authorList>
            <person name="Michoud G."/>
            <person name="Ngugi D.K."/>
            <person name="Barozzi A."/>
            <person name="Merlino G."/>
            <person name="Calleja M.L."/>
            <person name="Delgado-Huertas A."/>
            <person name="Moran X.A.G."/>
            <person name="Daffonchio D."/>
        </authorList>
    </citation>
    <scope>NUCLEOTIDE SEQUENCE</scope>
    <source>
        <strain evidence="3">SuakinDeep_MAG55_1</strain>
    </source>
</reference>
<dbReference type="GO" id="GO:0006808">
    <property type="term" value="P:regulation of nitrogen utilization"/>
    <property type="evidence" value="ECO:0007669"/>
    <property type="project" value="InterPro"/>
</dbReference>
<comment type="caution">
    <text evidence="3">The sequence shown here is derived from an EMBL/GenBank/DDBJ whole genome shotgun (WGS) entry which is preliminary data.</text>
</comment>
<name>A0A941W3R2_9BACT</name>
<protein>
    <submittedName>
        <fullName evidence="3">Nitrogen regulatory protein P-II</fullName>
    </submittedName>
</protein>
<dbReference type="Pfam" id="PF00543">
    <property type="entry name" value="P-II"/>
    <property type="match status" value="1"/>
</dbReference>
<evidence type="ECO:0000256" key="1">
    <source>
        <dbReference type="PIRSR" id="PIRSR602187-50"/>
    </source>
</evidence>
<accession>A0A941W3R2</accession>
<dbReference type="InterPro" id="IPR015867">
    <property type="entry name" value="N-reg_PII/ATP_PRibTrfase_C"/>
</dbReference>
<dbReference type="SMART" id="SM00938">
    <property type="entry name" value="P-II"/>
    <property type="match status" value="1"/>
</dbReference>
<keyword evidence="1" id="KW-0597">Phosphoprotein</keyword>
<dbReference type="AlphaFoldDB" id="A0A941W3R2"/>
<gene>
    <name evidence="3" type="ORF">MAG551_00484</name>
</gene>
<dbReference type="PRINTS" id="PR00340">
    <property type="entry name" value="PIIGLNB"/>
</dbReference>
<evidence type="ECO:0000313" key="4">
    <source>
        <dbReference type="Proteomes" id="UP000722750"/>
    </source>
</evidence>
<sequence>MKKIEAIIRPEKFDIVKDALTEKGYGGMSVTEIKGHGNQKGVSEVWRGKRYKVDLLPKVKVELVVADEVCDNVVQTIISEGQTGSIGDGKIFVYELLNVYRIRTAEQGDTAI</sequence>
<dbReference type="PANTHER" id="PTHR30115">
    <property type="entry name" value="NITROGEN REGULATORY PROTEIN P-II"/>
    <property type="match status" value="1"/>
</dbReference>
<dbReference type="GO" id="GO:0030234">
    <property type="term" value="F:enzyme regulator activity"/>
    <property type="evidence" value="ECO:0007669"/>
    <property type="project" value="InterPro"/>
</dbReference>
<evidence type="ECO:0000313" key="3">
    <source>
        <dbReference type="EMBL" id="MBS1257440.1"/>
    </source>
</evidence>
<dbReference type="GO" id="GO:0005829">
    <property type="term" value="C:cytosol"/>
    <property type="evidence" value="ECO:0007669"/>
    <property type="project" value="TreeGrafter"/>
</dbReference>
<dbReference type="InterPro" id="IPR011322">
    <property type="entry name" value="N-reg_PII-like_a/b"/>
</dbReference>
<dbReference type="PANTHER" id="PTHR30115:SF11">
    <property type="entry name" value="NITROGEN REGULATORY PROTEIN P-II HOMOLOG"/>
    <property type="match status" value="1"/>
</dbReference>
<evidence type="ECO:0000256" key="2">
    <source>
        <dbReference type="RuleBase" id="RU003936"/>
    </source>
</evidence>
<dbReference type="GO" id="GO:0005524">
    <property type="term" value="F:ATP binding"/>
    <property type="evidence" value="ECO:0007669"/>
    <property type="project" value="TreeGrafter"/>
</dbReference>